<dbReference type="EMBL" id="JARBHB010000017">
    <property type="protein sequence ID" value="KAJ8865973.1"/>
    <property type="molecule type" value="Genomic_DNA"/>
</dbReference>
<name>A0ABQ9G0F9_9NEOP</name>
<evidence type="ECO:0000313" key="2">
    <source>
        <dbReference type="EMBL" id="KAJ8865973.1"/>
    </source>
</evidence>
<dbReference type="Proteomes" id="UP001159363">
    <property type="component" value="Chromosome 16"/>
</dbReference>
<organism evidence="2 3">
    <name type="scientific">Dryococelus australis</name>
    <dbReference type="NCBI Taxonomy" id="614101"/>
    <lineage>
        <taxon>Eukaryota</taxon>
        <taxon>Metazoa</taxon>
        <taxon>Ecdysozoa</taxon>
        <taxon>Arthropoda</taxon>
        <taxon>Hexapoda</taxon>
        <taxon>Insecta</taxon>
        <taxon>Pterygota</taxon>
        <taxon>Neoptera</taxon>
        <taxon>Polyneoptera</taxon>
        <taxon>Phasmatodea</taxon>
        <taxon>Verophasmatodea</taxon>
        <taxon>Anareolatae</taxon>
        <taxon>Phasmatidae</taxon>
        <taxon>Eurycanthinae</taxon>
        <taxon>Dryococelus</taxon>
    </lineage>
</organism>
<sequence>MPLVGGVSSGISRFAPPLHFGTAPYSRRFSLIGSQDLDVNMCKCVSKASQTERFKALRCRPPILIRWNMCWFVLTASARITKVQCRSYRILSGSVKCANDTSRKWRHDNSRDGSRRLRLRRPTPLTVKPPNHTTNSEAIPKLACVENPPTKANRLRFPVGSLRISVPDDAASRRVFSGISRFPRPHIPGLLHTHFTSPLLALTTSLLRVAPISSLTIPRVFRGSCWQQARLDSTVYTRDIIVCLLVADIQWNISYRTVLIPAYYSLTVKRLVSEQLPSNHNSRRKGQQGRRITPERNGDEWYLLDSFHHGEPHVDAENGVVRSLSRRATDAVIAVAQDLDAWSGLKSRSLRTQAVALSPEPPRPVEIRDHTPPTKTNRVQFPAGSLPVFHMWNMSLTLPLTGRFSRGISVPSAITWEFSDFRRCDEDCLSEDTEETRTNTAVYPDTVEILHSAAAPASVHVTLIGE</sequence>
<protein>
    <submittedName>
        <fullName evidence="2">Uncharacterized protein</fullName>
    </submittedName>
</protein>
<accession>A0ABQ9G0F9</accession>
<feature type="compositionally biased region" description="Basic and acidic residues" evidence="1">
    <location>
        <begin position="363"/>
        <end position="372"/>
    </location>
</feature>
<evidence type="ECO:0000313" key="3">
    <source>
        <dbReference type="Proteomes" id="UP001159363"/>
    </source>
</evidence>
<comment type="caution">
    <text evidence="2">The sequence shown here is derived from an EMBL/GenBank/DDBJ whole genome shotgun (WGS) entry which is preliminary data.</text>
</comment>
<keyword evidence="3" id="KW-1185">Reference proteome</keyword>
<feature type="region of interest" description="Disordered" evidence="1">
    <location>
        <begin position="356"/>
        <end position="375"/>
    </location>
</feature>
<proteinExistence type="predicted"/>
<reference evidence="2 3" key="1">
    <citation type="submission" date="2023-02" db="EMBL/GenBank/DDBJ databases">
        <title>LHISI_Scaffold_Assembly.</title>
        <authorList>
            <person name="Stuart O.P."/>
            <person name="Cleave R."/>
            <person name="Magrath M.J.L."/>
            <person name="Mikheyev A.S."/>
        </authorList>
    </citation>
    <scope>NUCLEOTIDE SEQUENCE [LARGE SCALE GENOMIC DNA]</scope>
    <source>
        <strain evidence="2">Daus_M_001</strain>
        <tissue evidence="2">Leg muscle</tissue>
    </source>
</reference>
<gene>
    <name evidence="2" type="ORF">PR048_033497</name>
</gene>
<evidence type="ECO:0000256" key="1">
    <source>
        <dbReference type="SAM" id="MobiDB-lite"/>
    </source>
</evidence>